<dbReference type="KEGG" id="tum:CBW65_09385"/>
<evidence type="ECO:0000259" key="1">
    <source>
        <dbReference type="Pfam" id="PF13614"/>
    </source>
</evidence>
<dbReference type="Gene3D" id="3.40.50.300">
    <property type="entry name" value="P-loop containing nucleotide triphosphate hydrolases"/>
    <property type="match status" value="1"/>
</dbReference>
<dbReference type="Pfam" id="PF13614">
    <property type="entry name" value="AAA_31"/>
    <property type="match status" value="1"/>
</dbReference>
<keyword evidence="3" id="KW-1185">Reference proteome</keyword>
<dbReference type="EMBL" id="CP021434">
    <property type="protein sequence ID" value="ARU61215.1"/>
    <property type="molecule type" value="Genomic_DNA"/>
</dbReference>
<organism evidence="2 3">
    <name type="scientific">Tumebacillus avium</name>
    <dbReference type="NCBI Taxonomy" id="1903704"/>
    <lineage>
        <taxon>Bacteria</taxon>
        <taxon>Bacillati</taxon>
        <taxon>Bacillota</taxon>
        <taxon>Bacilli</taxon>
        <taxon>Bacillales</taxon>
        <taxon>Alicyclobacillaceae</taxon>
        <taxon>Tumebacillus</taxon>
    </lineage>
</organism>
<reference evidence="3" key="1">
    <citation type="submission" date="2017-05" db="EMBL/GenBank/DDBJ databases">
        <authorList>
            <person name="Sung H."/>
        </authorList>
    </citation>
    <scope>NUCLEOTIDE SEQUENCE [LARGE SCALE GENOMIC DNA]</scope>
    <source>
        <strain evidence="3">AR23208</strain>
    </source>
</reference>
<dbReference type="InterPro" id="IPR027417">
    <property type="entry name" value="P-loop_NTPase"/>
</dbReference>
<accession>A0A1Y0INY2</accession>
<sequence>MILKKIITSSKDHVFNHADLILAHSDLTKYDMKLSAHKSDAQDSFEEHSHLELEKVAILKNFLYQVADSYDSIFIDCPASLHLVTQNAIFASDYYIVPTKPNHLSTIGLSGIRKIVDDLNSLCAYENQPYPYTPAQLAGVVFNMVHEHKGMPKRTRILLRRGRPV</sequence>
<evidence type="ECO:0000313" key="3">
    <source>
        <dbReference type="Proteomes" id="UP000195437"/>
    </source>
</evidence>
<dbReference type="PANTHER" id="PTHR13696:SF99">
    <property type="entry name" value="COBYRINIC ACID AC-DIAMIDE SYNTHASE"/>
    <property type="match status" value="1"/>
</dbReference>
<name>A0A1Y0INY2_9BACL</name>
<proteinExistence type="predicted"/>
<dbReference type="CDD" id="cd02042">
    <property type="entry name" value="ParAB_family"/>
    <property type="match status" value="1"/>
</dbReference>
<dbReference type="Proteomes" id="UP000195437">
    <property type="component" value="Chromosome"/>
</dbReference>
<evidence type="ECO:0000313" key="2">
    <source>
        <dbReference type="EMBL" id="ARU61215.1"/>
    </source>
</evidence>
<protein>
    <recommendedName>
        <fullName evidence="1">AAA domain-containing protein</fullName>
    </recommendedName>
</protein>
<feature type="domain" description="AAA" evidence="1">
    <location>
        <begin position="6"/>
        <end position="120"/>
    </location>
</feature>
<dbReference type="SUPFAM" id="SSF52540">
    <property type="entry name" value="P-loop containing nucleoside triphosphate hydrolases"/>
    <property type="match status" value="1"/>
</dbReference>
<dbReference type="AlphaFoldDB" id="A0A1Y0INY2"/>
<dbReference type="InterPro" id="IPR025669">
    <property type="entry name" value="AAA_dom"/>
</dbReference>
<dbReference type="InterPro" id="IPR050678">
    <property type="entry name" value="DNA_Partitioning_ATPase"/>
</dbReference>
<gene>
    <name evidence="2" type="ORF">CBW65_09385</name>
</gene>
<dbReference type="PANTHER" id="PTHR13696">
    <property type="entry name" value="P-LOOP CONTAINING NUCLEOSIDE TRIPHOSPHATE HYDROLASE"/>
    <property type="match status" value="1"/>
</dbReference>
<dbReference type="RefSeq" id="WP_087456596.1">
    <property type="nucleotide sequence ID" value="NZ_CP021434.1"/>
</dbReference>
<dbReference type="OrthoDB" id="9791162at2"/>